<dbReference type="InterPro" id="IPR002933">
    <property type="entry name" value="Peptidase_M20"/>
</dbReference>
<dbReference type="RefSeq" id="WP_344063999.1">
    <property type="nucleotide sequence ID" value="NZ_BAAAPN010000034.1"/>
</dbReference>
<evidence type="ECO:0000259" key="3">
    <source>
        <dbReference type="Pfam" id="PF07687"/>
    </source>
</evidence>
<reference evidence="5" key="1">
    <citation type="journal article" date="2019" name="Int. J. Syst. Evol. Microbiol.">
        <title>The Global Catalogue of Microorganisms (GCM) 10K type strain sequencing project: providing services to taxonomists for standard genome sequencing and annotation.</title>
        <authorList>
            <consortium name="The Broad Institute Genomics Platform"/>
            <consortium name="The Broad Institute Genome Sequencing Center for Infectious Disease"/>
            <person name="Wu L."/>
            <person name="Ma J."/>
        </authorList>
    </citation>
    <scope>NUCLEOTIDE SEQUENCE [LARGE SCALE GENOMIC DNA]</scope>
    <source>
        <strain evidence="5">JCM 15591</strain>
    </source>
</reference>
<keyword evidence="5" id="KW-1185">Reference proteome</keyword>
<protein>
    <submittedName>
        <fullName evidence="4">ArgE/DapE family deacylase</fullName>
    </submittedName>
</protein>
<evidence type="ECO:0000256" key="2">
    <source>
        <dbReference type="ARBA" id="ARBA00022801"/>
    </source>
</evidence>
<proteinExistence type="predicted"/>
<keyword evidence="2" id="KW-0378">Hydrolase</keyword>
<sequence length="391" mass="40670">MSEHAPVDPELLSHNAIQLLSELVAIDSVNPGLAPGARGEAAIVEHLRLRLAHRGWRTLVVPALGVPDRPSLLAWPGGMSAAARPVVLNGHLDTVGVDGMVAPFVPRIEDTRMYGRGTCDMLGGVAALVVAAEAAGDAGAEVLLALVADEEDRSLGTEAVLDALPRLGIHPSVCLVGEPTWLGRCRSLRGYAVADVTITGRAAHTSLAHEGVNALTQAAALVGAIEGRAHGIRKRGGELLVSVMHSGRAPFTVPDEARLTVERRTVPGEDPGVLLDDIDAALHAVRTTAGEVRAEIALTINRPAWELDAEGPASDFADCLDAALDAEIGSPATSFEAPYWMEAALWQAAGIPSLVCGPAGGGLHAVDEWVDLDHVRAYAVALARVLRAAAA</sequence>
<dbReference type="PANTHER" id="PTHR43808:SF25">
    <property type="entry name" value="PEPTIDASE M20 DIMERISATION DOMAIN-CONTAINING PROTEIN"/>
    <property type="match status" value="1"/>
</dbReference>
<dbReference type="PANTHER" id="PTHR43808">
    <property type="entry name" value="ACETYLORNITHINE DEACETYLASE"/>
    <property type="match status" value="1"/>
</dbReference>
<dbReference type="InterPro" id="IPR036264">
    <property type="entry name" value="Bact_exopeptidase_dim_dom"/>
</dbReference>
<evidence type="ECO:0000313" key="4">
    <source>
        <dbReference type="EMBL" id="GAA1755259.1"/>
    </source>
</evidence>
<dbReference type="EMBL" id="BAAAPN010000034">
    <property type="protein sequence ID" value="GAA1755259.1"/>
    <property type="molecule type" value="Genomic_DNA"/>
</dbReference>
<dbReference type="InterPro" id="IPR011650">
    <property type="entry name" value="Peptidase_M20_dimer"/>
</dbReference>
<dbReference type="Pfam" id="PF07687">
    <property type="entry name" value="M20_dimer"/>
    <property type="match status" value="1"/>
</dbReference>
<gene>
    <name evidence="4" type="ORF">GCM10009810_13820</name>
</gene>
<dbReference type="SUPFAM" id="SSF53187">
    <property type="entry name" value="Zn-dependent exopeptidases"/>
    <property type="match status" value="1"/>
</dbReference>
<evidence type="ECO:0000256" key="1">
    <source>
        <dbReference type="ARBA" id="ARBA00022723"/>
    </source>
</evidence>
<accession>A0ABP4WMA6</accession>
<dbReference type="InterPro" id="IPR050072">
    <property type="entry name" value="Peptidase_M20A"/>
</dbReference>
<dbReference type="Gene3D" id="3.40.630.10">
    <property type="entry name" value="Zn peptidases"/>
    <property type="match status" value="1"/>
</dbReference>
<name>A0ABP4WMA6_9MICO</name>
<evidence type="ECO:0000313" key="5">
    <source>
        <dbReference type="Proteomes" id="UP001501475"/>
    </source>
</evidence>
<dbReference type="Gene3D" id="3.30.70.360">
    <property type="match status" value="1"/>
</dbReference>
<dbReference type="Pfam" id="PF01546">
    <property type="entry name" value="Peptidase_M20"/>
    <property type="match status" value="1"/>
</dbReference>
<organism evidence="4 5">
    <name type="scientific">Nostocoides vanveenii</name>
    <dbReference type="NCBI Taxonomy" id="330835"/>
    <lineage>
        <taxon>Bacteria</taxon>
        <taxon>Bacillati</taxon>
        <taxon>Actinomycetota</taxon>
        <taxon>Actinomycetes</taxon>
        <taxon>Micrococcales</taxon>
        <taxon>Intrasporangiaceae</taxon>
        <taxon>Nostocoides</taxon>
    </lineage>
</organism>
<comment type="caution">
    <text evidence="4">The sequence shown here is derived from an EMBL/GenBank/DDBJ whole genome shotgun (WGS) entry which is preliminary data.</text>
</comment>
<dbReference type="Proteomes" id="UP001501475">
    <property type="component" value="Unassembled WGS sequence"/>
</dbReference>
<dbReference type="SUPFAM" id="SSF55031">
    <property type="entry name" value="Bacterial exopeptidase dimerisation domain"/>
    <property type="match status" value="1"/>
</dbReference>
<feature type="domain" description="Peptidase M20 dimerisation" evidence="3">
    <location>
        <begin position="187"/>
        <end position="282"/>
    </location>
</feature>
<keyword evidence="1" id="KW-0479">Metal-binding</keyword>